<feature type="compositionally biased region" description="Low complexity" evidence="1">
    <location>
        <begin position="534"/>
        <end position="543"/>
    </location>
</feature>
<protein>
    <submittedName>
        <fullName evidence="3">Cyclin-dependent kinase 12-like isoform X1</fullName>
    </submittedName>
</protein>
<dbReference type="Proteomes" id="UP000695023">
    <property type="component" value="Unplaced"/>
</dbReference>
<feature type="region of interest" description="Disordered" evidence="1">
    <location>
        <begin position="505"/>
        <end position="550"/>
    </location>
</feature>
<name>A0A9Y3RRG8_9CICH</name>
<feature type="compositionally biased region" description="Basic residues" evidence="1">
    <location>
        <begin position="92"/>
        <end position="102"/>
    </location>
</feature>
<feature type="compositionally biased region" description="Basic and acidic residues" evidence="1">
    <location>
        <begin position="365"/>
        <end position="382"/>
    </location>
</feature>
<organism evidence="2 3">
    <name type="scientific">Pundamilia nyererei</name>
    <dbReference type="NCBI Taxonomy" id="303518"/>
    <lineage>
        <taxon>Eukaryota</taxon>
        <taxon>Metazoa</taxon>
        <taxon>Chordata</taxon>
        <taxon>Craniata</taxon>
        <taxon>Vertebrata</taxon>
        <taxon>Euteleostomi</taxon>
        <taxon>Actinopterygii</taxon>
        <taxon>Neopterygii</taxon>
        <taxon>Teleostei</taxon>
        <taxon>Neoteleostei</taxon>
        <taxon>Acanthomorphata</taxon>
        <taxon>Ovalentaria</taxon>
        <taxon>Cichlomorphae</taxon>
        <taxon>Cichliformes</taxon>
        <taxon>Cichlidae</taxon>
        <taxon>African cichlids</taxon>
        <taxon>Pseudocrenilabrinae</taxon>
        <taxon>Haplochromini</taxon>
        <taxon>Pundamilia</taxon>
    </lineage>
</organism>
<reference evidence="3" key="1">
    <citation type="submission" date="2025-08" db="UniProtKB">
        <authorList>
            <consortium name="RefSeq"/>
        </authorList>
    </citation>
    <scope>IDENTIFICATION</scope>
</reference>
<gene>
    <name evidence="3" type="primary">LOC102213323</name>
</gene>
<evidence type="ECO:0000313" key="3">
    <source>
        <dbReference type="RefSeq" id="XP_005746096.1"/>
    </source>
</evidence>
<feature type="compositionally biased region" description="Basic and acidic residues" evidence="1">
    <location>
        <begin position="160"/>
        <end position="181"/>
    </location>
</feature>
<evidence type="ECO:0000256" key="1">
    <source>
        <dbReference type="SAM" id="MobiDB-lite"/>
    </source>
</evidence>
<feature type="region of interest" description="Disordered" evidence="1">
    <location>
        <begin position="298"/>
        <end position="405"/>
    </location>
</feature>
<dbReference type="RefSeq" id="XP_005746096.1">
    <property type="nucleotide sequence ID" value="XM_005746039.1"/>
</dbReference>
<feature type="compositionally biased region" description="Polar residues" evidence="1">
    <location>
        <begin position="266"/>
        <end position="275"/>
    </location>
</feature>
<feature type="compositionally biased region" description="Basic and acidic residues" evidence="1">
    <location>
        <begin position="17"/>
        <end position="91"/>
    </location>
</feature>
<dbReference type="AlphaFoldDB" id="A0A9Y3RRG8"/>
<feature type="compositionally biased region" description="Low complexity" evidence="1">
    <location>
        <begin position="455"/>
        <end position="476"/>
    </location>
</feature>
<feature type="region of interest" description="Disordered" evidence="1">
    <location>
        <begin position="1"/>
        <end position="275"/>
    </location>
</feature>
<feature type="compositionally biased region" description="Basic and acidic residues" evidence="1">
    <location>
        <begin position="108"/>
        <end position="136"/>
    </location>
</feature>
<feature type="compositionally biased region" description="Polar residues" evidence="1">
    <location>
        <begin position="323"/>
        <end position="340"/>
    </location>
</feature>
<keyword evidence="2" id="KW-1185">Reference proteome</keyword>
<accession>A0A9Y3RRG8</accession>
<evidence type="ECO:0000313" key="2">
    <source>
        <dbReference type="Proteomes" id="UP000695023"/>
    </source>
</evidence>
<dbReference type="GeneID" id="102213323"/>
<feature type="region of interest" description="Disordered" evidence="1">
    <location>
        <begin position="447"/>
        <end position="489"/>
    </location>
</feature>
<sequence>MKVESSSGNGLRMYSNRSEHSSRRQYSERSSRQRDEYDNRWEKRRDPPRDMPRESYHKYGGDGRSSTERKRSREYSESPKRLYSKDTLNRDRSRKSPARRRMSSPVRDPSDNKKQRFADDDERDYRYRREAQEKTYRPSPDSFSRSHLTRNVEDASPQNEDFKYRKTPQDSRHRPLHEEFPYRQLNELTYRRLSGSYKDGDEYERGRDPSQERARSQERSYVNPRERTDSPITSVYDEDYRQAGTRYPLNGSSRQSFESDAPSRSAAVSEQKSTKGFQRFLDVLNKGVNVDVLTKIVTQTSDDDDQPVSQTLLPSPADHLWSPTHNAGRNQGSHQDNSYWSESERSRRPVSPQTHRRSISPKRCPLSDEKPLQGNDGREAYFHSRSRSPLVVERVPLPPEDEHKRRQMQDVLQAIGMDLGFEELGQMSHRIQERLYGKKDGDLARKVVREKGTGRPISPRRQSRASSSSSRSSFSPLNQNYYSKKDSYSAERDVTDVHQVYKSAEYDQKTSSSTVQDSKNCEGKSQESAAALQPFSPNSSYPSSKPPSAPVVPTYPPVNCSPMPYPPPVPPPMPHVGPGVIMPPFVPYPGIPPMNMYPTMLPQASHMFPHHVNHPQLPYFSQSNVSAVQPVNTTQKSKPLTRPRCLQVIQTKKKPR</sequence>
<feature type="compositionally biased region" description="Polar residues" evidence="1">
    <location>
        <begin position="509"/>
        <end position="518"/>
    </location>
</feature>
<proteinExistence type="predicted"/>
<feature type="compositionally biased region" description="Basic and acidic residues" evidence="1">
    <location>
        <begin position="198"/>
        <end position="229"/>
    </location>
</feature>